<keyword evidence="2" id="KW-1015">Disulfide bond</keyword>
<evidence type="ECO:0000256" key="4">
    <source>
        <dbReference type="SAM" id="SignalP"/>
    </source>
</evidence>
<keyword evidence="1 4" id="KW-0732">Signal</keyword>
<reference evidence="6 7" key="1">
    <citation type="journal article" date="2023" name="G3 (Bethesda)">
        <title>A haplotype-resolved chromosome-scale genome for Quercus rubra L. provides insights into the genetics of adaptive traits for red oak species.</title>
        <authorList>
            <person name="Kapoor B."/>
            <person name="Jenkins J."/>
            <person name="Schmutz J."/>
            <person name="Zhebentyayeva T."/>
            <person name="Kuelheim C."/>
            <person name="Coggeshall M."/>
            <person name="Heim C."/>
            <person name="Lasky J.R."/>
            <person name="Leites L."/>
            <person name="Islam-Faridi N."/>
            <person name="Romero-Severson J."/>
            <person name="DeLeo V.L."/>
            <person name="Lucas S.M."/>
            <person name="Lazic D."/>
            <person name="Gailing O."/>
            <person name="Carlson J."/>
            <person name="Staton M."/>
        </authorList>
    </citation>
    <scope>NUCLEOTIDE SEQUENCE [LARGE SCALE GENOMIC DNA]</scope>
    <source>
        <strain evidence="6">Pseudo-F2</strain>
    </source>
</reference>
<dbReference type="Proteomes" id="UP001324115">
    <property type="component" value="Unassembled WGS sequence"/>
</dbReference>
<dbReference type="PANTHER" id="PTHR36710">
    <property type="entry name" value="PECTINESTERASE INHIBITOR-LIKE"/>
    <property type="match status" value="1"/>
</dbReference>
<comment type="similarity">
    <text evidence="3">Belongs to the PMEI family.</text>
</comment>
<dbReference type="GO" id="GO:0046910">
    <property type="term" value="F:pectinesterase inhibitor activity"/>
    <property type="evidence" value="ECO:0007669"/>
    <property type="project" value="InterPro"/>
</dbReference>
<dbReference type="InterPro" id="IPR035513">
    <property type="entry name" value="Invertase/methylesterase_inhib"/>
</dbReference>
<proteinExistence type="inferred from homology"/>
<dbReference type="PANTHER" id="PTHR36710:SF18">
    <property type="entry name" value="PECTINESTERASE INHIBITOR 5-RELATED"/>
    <property type="match status" value="1"/>
</dbReference>
<dbReference type="CDD" id="cd15797">
    <property type="entry name" value="PMEI"/>
    <property type="match status" value="1"/>
</dbReference>
<evidence type="ECO:0000259" key="5">
    <source>
        <dbReference type="SMART" id="SM00856"/>
    </source>
</evidence>
<dbReference type="Gene3D" id="1.20.140.40">
    <property type="entry name" value="Invertase/pectin methylesterase inhibitor family protein"/>
    <property type="match status" value="1"/>
</dbReference>
<evidence type="ECO:0000256" key="1">
    <source>
        <dbReference type="ARBA" id="ARBA00022729"/>
    </source>
</evidence>
<dbReference type="SMART" id="SM00856">
    <property type="entry name" value="PMEI"/>
    <property type="match status" value="1"/>
</dbReference>
<dbReference type="SUPFAM" id="SSF101148">
    <property type="entry name" value="Plant invertase/pectin methylesterase inhibitor"/>
    <property type="match status" value="1"/>
</dbReference>
<gene>
    <name evidence="6" type="ORF">RGQ29_007816</name>
</gene>
<comment type="caution">
    <text evidence="6">The sequence shown here is derived from an EMBL/GenBank/DDBJ whole genome shotgun (WGS) entry which is preliminary data.</text>
</comment>
<evidence type="ECO:0000256" key="2">
    <source>
        <dbReference type="ARBA" id="ARBA00023157"/>
    </source>
</evidence>
<name>A0AAN7I3H0_QUERU</name>
<dbReference type="AlphaFoldDB" id="A0AAN7I3H0"/>
<feature type="domain" description="Pectinesterase inhibitor" evidence="5">
    <location>
        <begin position="29"/>
        <end position="152"/>
    </location>
</feature>
<evidence type="ECO:0000313" key="7">
    <source>
        <dbReference type="Proteomes" id="UP001324115"/>
    </source>
</evidence>
<accession>A0AAN7I3H0</accession>
<evidence type="ECO:0000256" key="3">
    <source>
        <dbReference type="ARBA" id="ARBA00038471"/>
    </source>
</evidence>
<sequence length="155" mass="17310">MVSPISCLSILVIPLLFTSLFYQVSNACVNATYRDRICKQSNYYDLCTSTFAADNRTSTADLTGLLLISISSNMKLLQTTIVNRIPNILKLLDDPLDKARLQNCQTDFFHALGKLSGAYVASASKNYQEVIYWIRDGADKAIDCEDIYIEGAPYM</sequence>
<dbReference type="InterPro" id="IPR034086">
    <property type="entry name" value="PMEI_plant"/>
</dbReference>
<dbReference type="Pfam" id="PF04043">
    <property type="entry name" value="PMEI"/>
    <property type="match status" value="1"/>
</dbReference>
<dbReference type="InterPro" id="IPR052421">
    <property type="entry name" value="PCW_Enzyme_Inhibitor"/>
</dbReference>
<feature type="signal peptide" evidence="4">
    <location>
        <begin position="1"/>
        <end position="27"/>
    </location>
</feature>
<evidence type="ECO:0000313" key="6">
    <source>
        <dbReference type="EMBL" id="KAK4558206.1"/>
    </source>
</evidence>
<dbReference type="EMBL" id="JAXUIC010000012">
    <property type="protein sequence ID" value="KAK4558206.1"/>
    <property type="molecule type" value="Genomic_DNA"/>
</dbReference>
<organism evidence="6 7">
    <name type="scientific">Quercus rubra</name>
    <name type="common">Northern red oak</name>
    <name type="synonym">Quercus borealis</name>
    <dbReference type="NCBI Taxonomy" id="3512"/>
    <lineage>
        <taxon>Eukaryota</taxon>
        <taxon>Viridiplantae</taxon>
        <taxon>Streptophyta</taxon>
        <taxon>Embryophyta</taxon>
        <taxon>Tracheophyta</taxon>
        <taxon>Spermatophyta</taxon>
        <taxon>Magnoliopsida</taxon>
        <taxon>eudicotyledons</taxon>
        <taxon>Gunneridae</taxon>
        <taxon>Pentapetalae</taxon>
        <taxon>rosids</taxon>
        <taxon>fabids</taxon>
        <taxon>Fagales</taxon>
        <taxon>Fagaceae</taxon>
        <taxon>Quercus</taxon>
    </lineage>
</organism>
<dbReference type="NCBIfam" id="TIGR01614">
    <property type="entry name" value="PME_inhib"/>
    <property type="match status" value="1"/>
</dbReference>
<feature type="chain" id="PRO_5042984154" description="Pectinesterase inhibitor domain-containing protein" evidence="4">
    <location>
        <begin position="28"/>
        <end position="155"/>
    </location>
</feature>
<protein>
    <recommendedName>
        <fullName evidence="5">Pectinesterase inhibitor domain-containing protein</fullName>
    </recommendedName>
</protein>
<dbReference type="InterPro" id="IPR006501">
    <property type="entry name" value="Pectinesterase_inhib_dom"/>
</dbReference>
<keyword evidence="7" id="KW-1185">Reference proteome</keyword>